<sequence length="343" mass="36519">LNLRHLTSSRCTAARGAQPAATGAQAQENDQQVSAAKERQADALEKRKAALKSRLASAKQPQGGANSSASSDGKKPASAKKPFPAKPRPPGVQKVTSLARDWIVGSVAGQLSHECLVNAIDFRCLCRGLRVALSVAKIAVPLLRRVATALEFVWSRLELLVHRLSVDVVRRADDLRVSPEGHPALGGGGDGGGGWRSDAAHCAIGEAGREQPIEACGARLAAPWRARSSVVEAPDGSSRRLLVRLVHPRRLSEDSSEAGSLSSAAIAGGLLKSAGRQSRCSPGTVCRGRLLRRLRRRIRGSSARCLAPAGTAPRPPWRRTGRGCRPTWPAPVSTNSQRFPTWW</sequence>
<feature type="region of interest" description="Disordered" evidence="1">
    <location>
        <begin position="1"/>
        <end position="92"/>
    </location>
</feature>
<feature type="region of interest" description="Disordered" evidence="1">
    <location>
        <begin position="306"/>
        <end position="343"/>
    </location>
</feature>
<evidence type="ECO:0000256" key="1">
    <source>
        <dbReference type="SAM" id="MobiDB-lite"/>
    </source>
</evidence>
<reference evidence="3" key="1">
    <citation type="submission" date="2016-11" db="UniProtKB">
        <authorList>
            <consortium name="WormBaseParasite"/>
        </authorList>
    </citation>
    <scope>IDENTIFICATION</scope>
</reference>
<feature type="compositionally biased region" description="Low complexity" evidence="1">
    <location>
        <begin position="12"/>
        <end position="27"/>
    </location>
</feature>
<evidence type="ECO:0000313" key="3">
    <source>
        <dbReference type="WBParaSite" id="maker-unitig_18431-snap-gene-0.3-mRNA-1"/>
    </source>
</evidence>
<dbReference type="Proteomes" id="UP000095280">
    <property type="component" value="Unplaced"/>
</dbReference>
<accession>A0A1I8F4P6</accession>
<protein>
    <submittedName>
        <fullName evidence="3">4F5 domain-containing protein</fullName>
    </submittedName>
</protein>
<name>A0A1I8F4P6_9PLAT</name>
<feature type="compositionally biased region" description="Polar residues" evidence="1">
    <location>
        <begin position="332"/>
        <end position="343"/>
    </location>
</feature>
<evidence type="ECO:0000313" key="2">
    <source>
        <dbReference type="Proteomes" id="UP000095280"/>
    </source>
</evidence>
<dbReference type="AlphaFoldDB" id="A0A1I8F4P6"/>
<feature type="compositionally biased region" description="Polar residues" evidence="1">
    <location>
        <begin position="1"/>
        <end position="11"/>
    </location>
</feature>
<keyword evidence="2" id="KW-1185">Reference proteome</keyword>
<proteinExistence type="predicted"/>
<organism evidence="2 3">
    <name type="scientific">Macrostomum lignano</name>
    <dbReference type="NCBI Taxonomy" id="282301"/>
    <lineage>
        <taxon>Eukaryota</taxon>
        <taxon>Metazoa</taxon>
        <taxon>Spiralia</taxon>
        <taxon>Lophotrochozoa</taxon>
        <taxon>Platyhelminthes</taxon>
        <taxon>Rhabditophora</taxon>
        <taxon>Macrostomorpha</taxon>
        <taxon>Macrostomida</taxon>
        <taxon>Macrostomidae</taxon>
        <taxon>Macrostomum</taxon>
    </lineage>
</organism>
<dbReference type="WBParaSite" id="maker-unitig_18431-snap-gene-0.3-mRNA-1">
    <property type="protein sequence ID" value="maker-unitig_18431-snap-gene-0.3-mRNA-1"/>
    <property type="gene ID" value="maker-unitig_18431-snap-gene-0.3"/>
</dbReference>
<feature type="compositionally biased region" description="Basic and acidic residues" evidence="1">
    <location>
        <begin position="36"/>
        <end position="48"/>
    </location>
</feature>